<reference evidence="10 11" key="1">
    <citation type="submission" date="2016-03" db="EMBL/GenBank/DDBJ databases">
        <title>How can Kluyveromyces marxianus grow so fast - potential evolutionary course in Saccharomyces Complex revealed by comparative genomics.</title>
        <authorList>
            <person name="Mo W."/>
            <person name="Lu W."/>
            <person name="Yang X."/>
            <person name="Qi J."/>
            <person name="Lv H."/>
        </authorList>
    </citation>
    <scope>NUCLEOTIDE SEQUENCE [LARGE SCALE GENOMIC DNA]</scope>
    <source>
        <strain evidence="10 11">FIM1</strain>
    </source>
</reference>
<comment type="subcellular location">
    <subcellularLocation>
        <location evidence="1 7">Nucleus</location>
    </subcellularLocation>
</comment>
<keyword evidence="3 7" id="KW-0805">Transcription regulation</keyword>
<evidence type="ECO:0000313" key="11">
    <source>
        <dbReference type="Proteomes" id="UP000422736"/>
    </source>
</evidence>
<proteinExistence type="inferred from homology"/>
<evidence type="ECO:0000256" key="8">
    <source>
        <dbReference type="SAM" id="Coils"/>
    </source>
</evidence>
<comment type="similarity">
    <text evidence="2 7">Belongs to the Mediator complex subunit 9 family.</text>
</comment>
<evidence type="ECO:0000313" key="10">
    <source>
        <dbReference type="EMBL" id="QGN17096.1"/>
    </source>
</evidence>
<dbReference type="InterPro" id="IPR011425">
    <property type="entry name" value="Med9"/>
</dbReference>
<feature type="compositionally biased region" description="Polar residues" evidence="9">
    <location>
        <begin position="63"/>
        <end position="75"/>
    </location>
</feature>
<keyword evidence="8" id="KW-0175">Coiled coil</keyword>
<name>A0ABX6EY27_KLUMA</name>
<keyword evidence="11" id="KW-1185">Reference proteome</keyword>
<sequence length="184" mass="21264">MEIENETKPLSEQPAVQDAELPPVTKEEQGQEPEQDKVQVQEKEEQPDLEKVEQPALEKDEQQSPGETQKSQDLQEIQDNVLYKIHEILTKHSSTQSEFIPQLYHSLKLISKQPNNSSNSLDAATSSIRHRLKTAKALLQQDPQAIELLSKTPEQWQAHILEKRAELEKKKQHLQRLRENVQKQ</sequence>
<evidence type="ECO:0000256" key="7">
    <source>
        <dbReference type="RuleBase" id="RU364145"/>
    </source>
</evidence>
<evidence type="ECO:0000256" key="9">
    <source>
        <dbReference type="SAM" id="MobiDB-lite"/>
    </source>
</evidence>
<evidence type="ECO:0000256" key="4">
    <source>
        <dbReference type="ARBA" id="ARBA00023159"/>
    </source>
</evidence>
<keyword evidence="5 7" id="KW-0804">Transcription</keyword>
<feature type="coiled-coil region" evidence="8">
    <location>
        <begin position="157"/>
        <end position="184"/>
    </location>
</feature>
<feature type="compositionally biased region" description="Basic and acidic residues" evidence="9">
    <location>
        <begin position="25"/>
        <end position="62"/>
    </location>
</feature>
<comment type="function">
    <text evidence="7">Component of the Mediator complex, a coactivator involved in the regulated transcription of nearly all RNA polymerase II-dependent genes. Mediator functions as a bridge to convey information from gene-specific regulatory proteins to the basal RNA polymerase II transcription machinery. Mediator is recruited to promoters by direct interactions with regulatory proteins and serves as a scaffold for the assembly of a functional preinitiation complex with RNA polymerase II and the general transcription factors.</text>
</comment>
<evidence type="ECO:0000256" key="1">
    <source>
        <dbReference type="ARBA" id="ARBA00004123"/>
    </source>
</evidence>
<organism evidence="10 11">
    <name type="scientific">Kluyveromyces marxianus</name>
    <name type="common">Yeast</name>
    <name type="synonym">Candida kefyr</name>
    <dbReference type="NCBI Taxonomy" id="4911"/>
    <lineage>
        <taxon>Eukaryota</taxon>
        <taxon>Fungi</taxon>
        <taxon>Dikarya</taxon>
        <taxon>Ascomycota</taxon>
        <taxon>Saccharomycotina</taxon>
        <taxon>Saccharomycetes</taxon>
        <taxon>Saccharomycetales</taxon>
        <taxon>Saccharomycetaceae</taxon>
        <taxon>Kluyveromyces</taxon>
    </lineage>
</organism>
<feature type="region of interest" description="Disordered" evidence="9">
    <location>
        <begin position="1"/>
        <end position="75"/>
    </location>
</feature>
<dbReference type="Pfam" id="PF07544">
    <property type="entry name" value="Med9"/>
    <property type="match status" value="1"/>
</dbReference>
<evidence type="ECO:0000256" key="3">
    <source>
        <dbReference type="ARBA" id="ARBA00023015"/>
    </source>
</evidence>
<dbReference type="Proteomes" id="UP000422736">
    <property type="component" value="Chromosome 6"/>
</dbReference>
<evidence type="ECO:0000256" key="2">
    <source>
        <dbReference type="ARBA" id="ARBA00008089"/>
    </source>
</evidence>
<comment type="subunit">
    <text evidence="7">Component of the Mediator complex.</text>
</comment>
<evidence type="ECO:0000256" key="5">
    <source>
        <dbReference type="ARBA" id="ARBA00023163"/>
    </source>
</evidence>
<accession>A0ABX6EY27</accession>
<keyword evidence="4 7" id="KW-0010">Activator</keyword>
<dbReference type="EMBL" id="CP015059">
    <property type="protein sequence ID" value="QGN17096.1"/>
    <property type="molecule type" value="Genomic_DNA"/>
</dbReference>
<gene>
    <name evidence="10" type="primary">CSE2</name>
    <name evidence="7" type="synonym">MED9</name>
    <name evidence="10" type="ORF">FIM1_3827</name>
</gene>
<protein>
    <recommendedName>
        <fullName evidence="7">Mediator of RNA polymerase II transcription subunit 9</fullName>
    </recommendedName>
    <alternativeName>
        <fullName evidence="7">Mediator complex subunit 9</fullName>
    </alternativeName>
</protein>
<keyword evidence="6 7" id="KW-0539">Nucleus</keyword>
<evidence type="ECO:0000256" key="6">
    <source>
        <dbReference type="ARBA" id="ARBA00023242"/>
    </source>
</evidence>